<dbReference type="Pfam" id="PF09724">
    <property type="entry name" value="Dcc1"/>
    <property type="match status" value="1"/>
</dbReference>
<gene>
    <name evidence="4" type="ORF">KP79_PYT08855</name>
</gene>
<dbReference type="PANTHER" id="PTHR13395">
    <property type="entry name" value="SISTER CHROMATID COHESION PROTEIN DCC1-RELATED"/>
    <property type="match status" value="1"/>
</dbReference>
<evidence type="ECO:0000313" key="4">
    <source>
        <dbReference type="EMBL" id="OWF38117.1"/>
    </source>
</evidence>
<evidence type="ECO:0000256" key="2">
    <source>
        <dbReference type="ARBA" id="ARBA00017682"/>
    </source>
</evidence>
<dbReference type="GO" id="GO:0000785">
    <property type="term" value="C:chromatin"/>
    <property type="evidence" value="ECO:0007669"/>
    <property type="project" value="TreeGrafter"/>
</dbReference>
<dbReference type="GO" id="GO:0000775">
    <property type="term" value="C:chromosome, centromeric region"/>
    <property type="evidence" value="ECO:0007669"/>
    <property type="project" value="TreeGrafter"/>
</dbReference>
<dbReference type="AlphaFoldDB" id="A0A210PNR5"/>
<keyword evidence="5" id="KW-1185">Reference proteome</keyword>
<organism evidence="4 5">
    <name type="scientific">Mizuhopecten yessoensis</name>
    <name type="common">Japanese scallop</name>
    <name type="synonym">Patinopecten yessoensis</name>
    <dbReference type="NCBI Taxonomy" id="6573"/>
    <lineage>
        <taxon>Eukaryota</taxon>
        <taxon>Metazoa</taxon>
        <taxon>Spiralia</taxon>
        <taxon>Lophotrochozoa</taxon>
        <taxon>Mollusca</taxon>
        <taxon>Bivalvia</taxon>
        <taxon>Autobranchia</taxon>
        <taxon>Pteriomorphia</taxon>
        <taxon>Pectinida</taxon>
        <taxon>Pectinoidea</taxon>
        <taxon>Pectinidae</taxon>
        <taxon>Mizuhopecten</taxon>
    </lineage>
</organism>
<dbReference type="GO" id="GO:0034088">
    <property type="term" value="P:maintenance of mitotic sister chromatid cohesion"/>
    <property type="evidence" value="ECO:0007669"/>
    <property type="project" value="TreeGrafter"/>
</dbReference>
<dbReference type="Proteomes" id="UP000242188">
    <property type="component" value="Unassembled WGS sequence"/>
</dbReference>
<evidence type="ECO:0000313" key="5">
    <source>
        <dbReference type="Proteomes" id="UP000242188"/>
    </source>
</evidence>
<reference evidence="4 5" key="1">
    <citation type="journal article" date="2017" name="Nat. Ecol. Evol.">
        <title>Scallop genome provides insights into evolution of bilaterian karyotype and development.</title>
        <authorList>
            <person name="Wang S."/>
            <person name="Zhang J."/>
            <person name="Jiao W."/>
            <person name="Li J."/>
            <person name="Xun X."/>
            <person name="Sun Y."/>
            <person name="Guo X."/>
            <person name="Huan P."/>
            <person name="Dong B."/>
            <person name="Zhang L."/>
            <person name="Hu X."/>
            <person name="Sun X."/>
            <person name="Wang J."/>
            <person name="Zhao C."/>
            <person name="Wang Y."/>
            <person name="Wang D."/>
            <person name="Huang X."/>
            <person name="Wang R."/>
            <person name="Lv J."/>
            <person name="Li Y."/>
            <person name="Zhang Z."/>
            <person name="Liu B."/>
            <person name="Lu W."/>
            <person name="Hui Y."/>
            <person name="Liang J."/>
            <person name="Zhou Z."/>
            <person name="Hou R."/>
            <person name="Li X."/>
            <person name="Liu Y."/>
            <person name="Li H."/>
            <person name="Ning X."/>
            <person name="Lin Y."/>
            <person name="Zhao L."/>
            <person name="Xing Q."/>
            <person name="Dou J."/>
            <person name="Li Y."/>
            <person name="Mao J."/>
            <person name="Guo H."/>
            <person name="Dou H."/>
            <person name="Li T."/>
            <person name="Mu C."/>
            <person name="Jiang W."/>
            <person name="Fu Q."/>
            <person name="Fu X."/>
            <person name="Miao Y."/>
            <person name="Liu J."/>
            <person name="Yu Q."/>
            <person name="Li R."/>
            <person name="Liao H."/>
            <person name="Li X."/>
            <person name="Kong Y."/>
            <person name="Jiang Z."/>
            <person name="Chourrout D."/>
            <person name="Li R."/>
            <person name="Bao Z."/>
        </authorList>
    </citation>
    <scope>NUCLEOTIDE SEQUENCE [LARGE SCALE GENOMIC DNA]</scope>
    <source>
        <strain evidence="4 5">PY_sf001</strain>
    </source>
</reference>
<dbReference type="GO" id="GO:0031390">
    <property type="term" value="C:Ctf18 RFC-like complex"/>
    <property type="evidence" value="ECO:0007669"/>
    <property type="project" value="InterPro"/>
</dbReference>
<dbReference type="OrthoDB" id="5199543at2759"/>
<accession>A0A210PNR5</accession>
<protein>
    <recommendedName>
        <fullName evidence="2">Sister chromatid cohesion protein DCC1</fullName>
    </recommendedName>
</protein>
<dbReference type="GO" id="GO:0006260">
    <property type="term" value="P:DNA replication"/>
    <property type="evidence" value="ECO:0007669"/>
    <property type="project" value="UniProtKB-KW"/>
</dbReference>
<proteinExistence type="inferred from homology"/>
<dbReference type="EMBL" id="NEDP02005572">
    <property type="protein sequence ID" value="OWF38117.1"/>
    <property type="molecule type" value="Genomic_DNA"/>
</dbReference>
<dbReference type="PANTHER" id="PTHR13395:SF6">
    <property type="entry name" value="SISTER CHROMATID COHESION PROTEIN DCC1"/>
    <property type="match status" value="1"/>
</dbReference>
<evidence type="ECO:0000256" key="3">
    <source>
        <dbReference type="ARBA" id="ARBA00022705"/>
    </source>
</evidence>
<sequence>MDTEMEDVNNGGLRSLEDIKLVMEYAKIDPTEVKPVVQSVYFSEELDNDAVKFLEVDDAVLTALEAGDELVIRGEKTESAVLCTGSKTYDIKEAEMSNCMLLLSDMVWSKDLPDKGDQAVNYRKVTSVLQNYFELRPCKPKVKKLKMLLEKNMYNGKESEEDEEHMDEKYTFQDLLNLVQASEAEITAALKKLQACKLEGYWRVLHFDFLTQVLNHIIQLSEENDWLRSGLPLEDCCQTLEELFPRPVIEHVISCYADKMSSPTGTEDDDSHMEIDTAFYTLNEDKICRFFAELCLRNAGKFNLQEFLSVWEQSVPSGMKTYLHQVEGMALINRSSKPEVIWYFPAENLPEDVGERFDSLFRTREKWTLDEIAPYVRDLTTAKVDVGGLLLKYARSSLHNGIKVFNSRKLVS</sequence>
<name>A0A210PNR5_MIZYE</name>
<dbReference type="InterPro" id="IPR019128">
    <property type="entry name" value="Dcc1"/>
</dbReference>
<dbReference type="STRING" id="6573.A0A210PNR5"/>
<keyword evidence="3" id="KW-0235">DNA replication</keyword>
<comment type="similarity">
    <text evidence="1">Belongs to the DCC1 family.</text>
</comment>
<evidence type="ECO:0000256" key="1">
    <source>
        <dbReference type="ARBA" id="ARBA00007017"/>
    </source>
</evidence>
<comment type="caution">
    <text evidence="4">The sequence shown here is derived from an EMBL/GenBank/DDBJ whole genome shotgun (WGS) entry which is preliminary data.</text>
</comment>